<evidence type="ECO:0000256" key="2">
    <source>
        <dbReference type="SAM" id="Phobius"/>
    </source>
</evidence>
<feature type="transmembrane region" description="Helical" evidence="2">
    <location>
        <begin position="226"/>
        <end position="250"/>
    </location>
</feature>
<dbReference type="EnsemblMetazoa" id="CJA16019.1">
    <property type="protein sequence ID" value="CJA16019.1"/>
    <property type="gene ID" value="WBGene00135223"/>
</dbReference>
<feature type="transmembrane region" description="Helical" evidence="2">
    <location>
        <begin position="121"/>
        <end position="144"/>
    </location>
</feature>
<protein>
    <submittedName>
        <fullName evidence="3">Uncharacterized protein</fullName>
    </submittedName>
</protein>
<feature type="transmembrane region" description="Helical" evidence="2">
    <location>
        <begin position="200"/>
        <end position="220"/>
    </location>
</feature>
<keyword evidence="4" id="KW-1185">Reference proteome</keyword>
<feature type="compositionally biased region" description="Basic and acidic residues" evidence="1">
    <location>
        <begin position="1"/>
        <end position="10"/>
    </location>
</feature>
<keyword evidence="2" id="KW-0812">Transmembrane</keyword>
<dbReference type="Proteomes" id="UP000005237">
    <property type="component" value="Unassembled WGS sequence"/>
</dbReference>
<evidence type="ECO:0000256" key="1">
    <source>
        <dbReference type="SAM" id="MobiDB-lite"/>
    </source>
</evidence>
<dbReference type="AlphaFoldDB" id="A0A8R1I1Y7"/>
<keyword evidence="2" id="KW-1133">Transmembrane helix</keyword>
<feature type="transmembrane region" description="Helical" evidence="2">
    <location>
        <begin position="156"/>
        <end position="179"/>
    </location>
</feature>
<proteinExistence type="predicted"/>
<feature type="region of interest" description="Disordered" evidence="1">
    <location>
        <begin position="1"/>
        <end position="57"/>
    </location>
</feature>
<name>A0A8R1I1Y7_CAEJA</name>
<keyword evidence="2" id="KW-0472">Membrane</keyword>
<accession>A0A8R1I1Y7</accession>
<reference evidence="3" key="2">
    <citation type="submission" date="2022-06" db="UniProtKB">
        <authorList>
            <consortium name="EnsemblMetazoa"/>
        </authorList>
    </citation>
    <scope>IDENTIFICATION</scope>
    <source>
        <strain evidence="3">DF5081</strain>
    </source>
</reference>
<evidence type="ECO:0000313" key="3">
    <source>
        <dbReference type="EnsemblMetazoa" id="CJA16019.1"/>
    </source>
</evidence>
<reference evidence="4" key="1">
    <citation type="submission" date="2010-08" db="EMBL/GenBank/DDBJ databases">
        <authorList>
            <consortium name="Caenorhabditis japonica Sequencing Consortium"/>
            <person name="Wilson R.K."/>
        </authorList>
    </citation>
    <scope>NUCLEOTIDE SEQUENCE [LARGE SCALE GENOMIC DNA]</scope>
    <source>
        <strain evidence="4">DF5081</strain>
    </source>
</reference>
<evidence type="ECO:0000313" key="4">
    <source>
        <dbReference type="Proteomes" id="UP000005237"/>
    </source>
</evidence>
<sequence length="253" mass="28462">MTSVRNEKKSSKSQKSSQDGKKSKGKSPDSRRSSPEKREKRKTGLSPPKSKSGTVSTEDYIAEIDKTQWEFSCYKSEFLGETKNDPNLIMAEQIGEATPLLAEERQTMLVRGEHLLEKPMYTLFALFVEIILILLVIVTWSCFVGDNDTPPVVLCFLNITIMLIVAIGVFAVQFGRLCVIREDIGGNTRYRVPYHWKYTLCMAHILRAILSCCNITTTAIDYDWDGGVQVMVFVSPLIVCLTGVHVIFALRRG</sequence>
<feature type="compositionally biased region" description="Basic and acidic residues" evidence="1">
    <location>
        <begin position="18"/>
        <end position="38"/>
    </location>
</feature>
<organism evidence="3 4">
    <name type="scientific">Caenorhabditis japonica</name>
    <dbReference type="NCBI Taxonomy" id="281687"/>
    <lineage>
        <taxon>Eukaryota</taxon>
        <taxon>Metazoa</taxon>
        <taxon>Ecdysozoa</taxon>
        <taxon>Nematoda</taxon>
        <taxon>Chromadorea</taxon>
        <taxon>Rhabditida</taxon>
        <taxon>Rhabditina</taxon>
        <taxon>Rhabditomorpha</taxon>
        <taxon>Rhabditoidea</taxon>
        <taxon>Rhabditidae</taxon>
        <taxon>Peloderinae</taxon>
        <taxon>Caenorhabditis</taxon>
    </lineage>
</organism>